<dbReference type="Gene3D" id="2.130.10.10">
    <property type="entry name" value="YVTN repeat-like/Quinoprotein amine dehydrogenase"/>
    <property type="match status" value="2"/>
</dbReference>
<dbReference type="InterPro" id="IPR001932">
    <property type="entry name" value="PPM-type_phosphatase-like_dom"/>
</dbReference>
<evidence type="ECO:0000256" key="1">
    <source>
        <dbReference type="ARBA" id="ARBA00022801"/>
    </source>
</evidence>
<evidence type="ECO:0000259" key="4">
    <source>
        <dbReference type="Pfam" id="PF07495"/>
    </source>
</evidence>
<dbReference type="Proteomes" id="UP000682802">
    <property type="component" value="Chromosome 1"/>
</dbReference>
<accession>A0ABX8H130</accession>
<feature type="domain" description="Two component regulator three Y" evidence="4">
    <location>
        <begin position="674"/>
        <end position="715"/>
    </location>
</feature>
<keyword evidence="2" id="KW-0812">Transmembrane</keyword>
<dbReference type="InterPro" id="IPR036457">
    <property type="entry name" value="PPM-type-like_dom_sf"/>
</dbReference>
<dbReference type="EMBL" id="CP076128">
    <property type="protein sequence ID" value="QWG09022.1"/>
    <property type="molecule type" value="Genomic_DNA"/>
</dbReference>
<evidence type="ECO:0000313" key="6">
    <source>
        <dbReference type="Proteomes" id="UP000682802"/>
    </source>
</evidence>
<dbReference type="InterPro" id="IPR015943">
    <property type="entry name" value="WD40/YVTN_repeat-like_dom_sf"/>
</dbReference>
<keyword evidence="6" id="KW-1185">Reference proteome</keyword>
<dbReference type="Gene3D" id="3.60.40.10">
    <property type="entry name" value="PPM-type phosphatase domain"/>
    <property type="match status" value="1"/>
</dbReference>
<dbReference type="SUPFAM" id="SSF63829">
    <property type="entry name" value="Calcium-dependent phosphotriesterase"/>
    <property type="match status" value="1"/>
</dbReference>
<evidence type="ECO:0000256" key="2">
    <source>
        <dbReference type="SAM" id="Phobius"/>
    </source>
</evidence>
<keyword evidence="1" id="KW-0378">Hydrolase</keyword>
<proteinExistence type="predicted"/>
<evidence type="ECO:0000313" key="5">
    <source>
        <dbReference type="EMBL" id="QWG09022.1"/>
    </source>
</evidence>
<name>A0ABX8H130_9BACT</name>
<dbReference type="InterPro" id="IPR011047">
    <property type="entry name" value="Quinoprotein_ADH-like_sf"/>
</dbReference>
<sequence>MMNKIIYHLKNIIFLFLLLISEFSYAQWHEVVYNELSGMQNSLVKSVDKDSLGFVWSATDKGLIRFDGSNFLQVTEGLPSLYVKKIFKTSKGVLLASTDLGVVKVNMIDNQPQVETILKGDTYASDTLLWYPKSIYETKDQKIWICDNHSIVCLDTALNQIARYKFYEKDLPTNFQRSFSLLEDPVLGLYAFSEAGYLYKFSKKENAFNEIQLITQSDRINHAFFYQKKMIVSTQSGVTEITLDKSGKEVLSQKIIIDDIAPSYVVVNTENEWFAGTWNNGLYKIAIDNKGKYHHSKVENVEQKVISSVFKDESSGLWLSTDNGLIYLKEQYFKAAFEKDVYQYIQTIVQDNNTVLFSDGRSLFFCSTSNHALIDKWEISSEYGIVLKVAHIEDEYWLTTNIGLFLIYDEKGNLKRKIDCSNYGGAIYSIAYNEMGDLWYVQDHGGVFKLQNLEKVISYGREEGITSKINVLKFQEGRLFLGGSKDGNYFFKYNVASDNFENLSKPISIVRNISLSVNDFVFIDEGPILATNFGLAYFGKDSLRTKTIEHLNLGDVKGVINDYRSSNVIWLTNSNGLIRVKDWDSFLIFDELSGLPSKTMSYRTILLDNYGAIWAGTAAGIGLSNKKVSIKKTPTPVFTYIGNSIGKFRLSATPEISIASYLELKFASLAFPGNLISYQFKYNDGEWKDIGWNNKIIVSGLKKGDYTIYIRAKQIGEYTWSKSATFSFLVTEAWYRTWYGILSIFSILLGIGFVSFKLYDEKVQYDKEILEGVVKERTQQIEAQNKILSGRESILKKQVDRFKKVNDKLNYQKQEMNSRLIYARDLQSVVLPSTEKINSFYTNSFLLYKPKEIVSGDFYWEKTFDGNISYIVVADCIGHGIPGAIQSLIGIDLLGEIVDNKNTKTDYVLEELDIKLKEKAKENPALIGIDMLILRVFKNEDEFEISYSGARRPLFYFIDNQLIEIKGTRRGIGNEPAHVKVKGFEVHNFTLPKGVSIYLTTNGYYDQFNNQEKRMGIAKFRKLLIEAGSSNDMLEQRKWLENYLNVWSSEADQIDDITILGLQL</sequence>
<keyword evidence="2" id="KW-1133">Transmembrane helix</keyword>
<dbReference type="PANTHER" id="PTHR43156:SF9">
    <property type="entry name" value="HAMP DOMAIN-CONTAINING PROTEIN"/>
    <property type="match status" value="1"/>
</dbReference>
<dbReference type="InterPro" id="IPR011123">
    <property type="entry name" value="Y_Y_Y"/>
</dbReference>
<dbReference type="InterPro" id="IPR013783">
    <property type="entry name" value="Ig-like_fold"/>
</dbReference>
<dbReference type="Pfam" id="PF07228">
    <property type="entry name" value="SpoIIE"/>
    <property type="match status" value="1"/>
</dbReference>
<dbReference type="InterPro" id="IPR052016">
    <property type="entry name" value="Bact_Sigma-Reg"/>
</dbReference>
<dbReference type="PANTHER" id="PTHR43156">
    <property type="entry name" value="STAGE II SPORULATION PROTEIN E-RELATED"/>
    <property type="match status" value="1"/>
</dbReference>
<gene>
    <name evidence="5" type="ORF">KM029_08785</name>
</gene>
<organism evidence="5 6">
    <name type="scientific">Flammeovirga kamogawensis</name>
    <dbReference type="NCBI Taxonomy" id="373891"/>
    <lineage>
        <taxon>Bacteria</taxon>
        <taxon>Pseudomonadati</taxon>
        <taxon>Bacteroidota</taxon>
        <taxon>Cytophagia</taxon>
        <taxon>Cytophagales</taxon>
        <taxon>Flammeovirgaceae</taxon>
        <taxon>Flammeovirga</taxon>
    </lineage>
</organism>
<reference evidence="5 6" key="1">
    <citation type="submission" date="2021-05" db="EMBL/GenBank/DDBJ databases">
        <title>Comparative genomic studies on the polysaccharide-degrading batcterial strains of the Flammeovirga genus.</title>
        <authorList>
            <person name="Zewei F."/>
            <person name="Zheng Z."/>
            <person name="Yu L."/>
            <person name="Ruyue G."/>
            <person name="Yanhong M."/>
            <person name="Yuanyuan C."/>
            <person name="Jingyan G."/>
            <person name="Wenjun H."/>
        </authorList>
    </citation>
    <scope>NUCLEOTIDE SEQUENCE [LARGE SCALE GENOMIC DNA]</scope>
    <source>
        <strain evidence="5 6">YS10</strain>
    </source>
</reference>
<feature type="transmembrane region" description="Helical" evidence="2">
    <location>
        <begin position="738"/>
        <end position="759"/>
    </location>
</feature>
<protein>
    <submittedName>
        <fullName evidence="5">SpoIIE family protein phosphatase</fullName>
    </submittedName>
</protein>
<dbReference type="SUPFAM" id="SSF50998">
    <property type="entry name" value="Quinoprotein alcohol dehydrogenase-like"/>
    <property type="match status" value="1"/>
</dbReference>
<keyword evidence="2" id="KW-0472">Membrane</keyword>
<dbReference type="RefSeq" id="WP_144072926.1">
    <property type="nucleotide sequence ID" value="NZ_CP076128.1"/>
</dbReference>
<dbReference type="Pfam" id="PF07495">
    <property type="entry name" value="Y_Y_Y"/>
    <property type="match status" value="1"/>
</dbReference>
<dbReference type="Gene3D" id="2.60.40.10">
    <property type="entry name" value="Immunoglobulins"/>
    <property type="match status" value="1"/>
</dbReference>
<evidence type="ECO:0000259" key="3">
    <source>
        <dbReference type="Pfam" id="PF07228"/>
    </source>
</evidence>
<feature type="domain" description="PPM-type phosphatase" evidence="3">
    <location>
        <begin position="870"/>
        <end position="1063"/>
    </location>
</feature>